<dbReference type="Proteomes" id="UP001139336">
    <property type="component" value="Unassembled WGS sequence"/>
</dbReference>
<evidence type="ECO:0000256" key="1">
    <source>
        <dbReference type="SAM" id="Phobius"/>
    </source>
</evidence>
<organism evidence="2 3">
    <name type="scientific">Corynebacterium uropygiale</name>
    <dbReference type="NCBI Taxonomy" id="1775911"/>
    <lineage>
        <taxon>Bacteria</taxon>
        <taxon>Bacillati</taxon>
        <taxon>Actinomycetota</taxon>
        <taxon>Actinomycetes</taxon>
        <taxon>Mycobacteriales</taxon>
        <taxon>Corynebacteriaceae</taxon>
        <taxon>Corynebacterium</taxon>
    </lineage>
</organism>
<dbReference type="EMBL" id="JAKGSI010000001">
    <property type="protein sequence ID" value="MCF4005735.1"/>
    <property type="molecule type" value="Genomic_DNA"/>
</dbReference>
<gene>
    <name evidence="2" type="ORF">L1O03_00885</name>
</gene>
<evidence type="ECO:0008006" key="4">
    <source>
        <dbReference type="Google" id="ProtNLM"/>
    </source>
</evidence>
<accession>A0A9X1TX74</accession>
<feature type="transmembrane region" description="Helical" evidence="1">
    <location>
        <begin position="360"/>
        <end position="379"/>
    </location>
</feature>
<feature type="transmembrane region" description="Helical" evidence="1">
    <location>
        <begin position="451"/>
        <end position="473"/>
    </location>
</feature>
<name>A0A9X1TX74_9CORY</name>
<dbReference type="RefSeq" id="WP_236117540.1">
    <property type="nucleotide sequence ID" value="NZ_JAKGSI010000001.1"/>
</dbReference>
<protein>
    <recommendedName>
        <fullName evidence="4">X-X-X-Leu-X-X-Gly heptad repeat-containing protein</fullName>
    </recommendedName>
</protein>
<keyword evidence="3" id="KW-1185">Reference proteome</keyword>
<keyword evidence="1" id="KW-0812">Transmembrane</keyword>
<sequence>MKSARTRILPYLLALALVIPLAVGAVLGLSPATTWSEGGAPVDDASPTMSGIDPRALVGARQAAGAANTQAGLLKKGTDQLKEGTQQFRDKSGELTDGMNRATDASQQLSQGLVQIQAGTGQLGQGATELADGIDQVVQEMAGLEAVRGQMLTAVDQADGELKDSLDPRARGMREQLQGFRDQIANFQLDEAIKEQINRAHTGSRELANQLATPGYAYHDGIYQATQGAQQLAAGMTELQGGVGQAVDGVNQLDDGAGKIQNLAAQNQSRVQAVQRALPTSPSIAAEEAAASGENPSPMLNPIHALLIGVLMAVGGAAIAFIAGREDSRRQRLLGAIGGGAVLTILGVLLAGILGGNLGAGQLLLAAVGCALGVAVSILMTTLAWRLGGRLIAMIVAAVVLIVEVGVVGHVWSSSIHEDAHGVWSVIASLLPLNYTTMAVSTAGNSGSANALVLSLGLLLALAIIAGIGVLAARRDADSSSAPSAPRHGMAD</sequence>
<dbReference type="NCBIfam" id="TIGR03057">
    <property type="entry name" value="xxxLxxG_by_4"/>
    <property type="match status" value="2"/>
</dbReference>
<dbReference type="Gene3D" id="1.10.287.950">
    <property type="entry name" value="Methyl-accepting chemotaxis protein"/>
    <property type="match status" value="1"/>
</dbReference>
<comment type="caution">
    <text evidence="2">The sequence shown here is derived from an EMBL/GenBank/DDBJ whole genome shotgun (WGS) entry which is preliminary data.</text>
</comment>
<dbReference type="AlphaFoldDB" id="A0A9X1TX74"/>
<dbReference type="InterPro" id="IPR023908">
    <property type="entry name" value="xxxLxxG_rpt"/>
</dbReference>
<feature type="transmembrane region" description="Helical" evidence="1">
    <location>
        <begin position="303"/>
        <end position="322"/>
    </location>
</feature>
<keyword evidence="1" id="KW-1133">Transmembrane helix</keyword>
<reference evidence="2" key="1">
    <citation type="submission" date="2022-01" db="EMBL/GenBank/DDBJ databases">
        <title>Corynebacterium sp. nov isolated from isolated from the feces of the greater white-fronted geese (Anser albifrons) at Poyang Lake, PR China.</title>
        <authorList>
            <person name="Liu Q."/>
        </authorList>
    </citation>
    <scope>NUCLEOTIDE SEQUENCE</scope>
    <source>
        <strain evidence="2">JCM 32435</strain>
    </source>
</reference>
<feature type="transmembrane region" description="Helical" evidence="1">
    <location>
        <begin position="334"/>
        <end position="354"/>
    </location>
</feature>
<proteinExistence type="predicted"/>
<feature type="transmembrane region" description="Helical" evidence="1">
    <location>
        <begin position="424"/>
        <end position="444"/>
    </location>
</feature>
<evidence type="ECO:0000313" key="3">
    <source>
        <dbReference type="Proteomes" id="UP001139336"/>
    </source>
</evidence>
<evidence type="ECO:0000313" key="2">
    <source>
        <dbReference type="EMBL" id="MCF4005735.1"/>
    </source>
</evidence>
<keyword evidence="1" id="KW-0472">Membrane</keyword>
<feature type="transmembrane region" description="Helical" evidence="1">
    <location>
        <begin position="391"/>
        <end position="412"/>
    </location>
</feature>